<evidence type="ECO:0000313" key="2">
    <source>
        <dbReference type="EMBL" id="PUU81345.1"/>
    </source>
</evidence>
<proteinExistence type="predicted"/>
<keyword evidence="1" id="KW-0175">Coiled coil</keyword>
<protein>
    <submittedName>
        <fullName evidence="2">Uncharacterized protein</fullName>
    </submittedName>
</protein>
<dbReference type="EMBL" id="NESQ01000046">
    <property type="protein sequence ID" value="PUU81345.1"/>
    <property type="molecule type" value="Genomic_DNA"/>
</dbReference>
<gene>
    <name evidence="2" type="ORF">B9Z19DRAFT_1077296</name>
</gene>
<comment type="caution">
    <text evidence="2">The sequence shown here is derived from an EMBL/GenBank/DDBJ whole genome shotgun (WGS) entry which is preliminary data.</text>
</comment>
<reference evidence="2 3" key="1">
    <citation type="submission" date="2017-04" db="EMBL/GenBank/DDBJ databases">
        <title>Draft genome sequence of Tuber borchii Vittad., a whitish edible truffle.</title>
        <authorList>
            <consortium name="DOE Joint Genome Institute"/>
            <person name="Murat C."/>
            <person name="Kuo A."/>
            <person name="Barry K.W."/>
            <person name="Clum A."/>
            <person name="Dockter R.B."/>
            <person name="Fauchery L."/>
            <person name="Iotti M."/>
            <person name="Kohler A."/>
            <person name="Labutti K."/>
            <person name="Lindquist E.A."/>
            <person name="Lipzen A."/>
            <person name="Ohm R.A."/>
            <person name="Wang M."/>
            <person name="Grigoriev I.V."/>
            <person name="Zambonelli A."/>
            <person name="Martin F.M."/>
        </authorList>
    </citation>
    <scope>NUCLEOTIDE SEQUENCE [LARGE SCALE GENOMIC DNA]</scope>
    <source>
        <strain evidence="2 3">Tbo3840</strain>
    </source>
</reference>
<feature type="coiled-coil region" evidence="1">
    <location>
        <begin position="59"/>
        <end position="86"/>
    </location>
</feature>
<organism evidence="2 3">
    <name type="scientific">Tuber borchii</name>
    <name type="common">White truffle</name>
    <dbReference type="NCBI Taxonomy" id="42251"/>
    <lineage>
        <taxon>Eukaryota</taxon>
        <taxon>Fungi</taxon>
        <taxon>Dikarya</taxon>
        <taxon>Ascomycota</taxon>
        <taxon>Pezizomycotina</taxon>
        <taxon>Pezizomycetes</taxon>
        <taxon>Pezizales</taxon>
        <taxon>Tuberaceae</taxon>
        <taxon>Tuber</taxon>
    </lineage>
</organism>
<name>A0A2T7A0Z0_TUBBO</name>
<accession>A0A2T7A0Z0</accession>
<sequence>MPPRRTPRPSREVTELIDRRDQLESSFFDRMEENRERYALAEEIEQDNEITERIRDRRLASINAKIEATEDEMNDYKDEIDRINATLAAMGHRVEPFENVIDRQC</sequence>
<dbReference type="AlphaFoldDB" id="A0A2T7A0Z0"/>
<dbReference type="OrthoDB" id="5412446at2759"/>
<evidence type="ECO:0000313" key="3">
    <source>
        <dbReference type="Proteomes" id="UP000244722"/>
    </source>
</evidence>
<evidence type="ECO:0000256" key="1">
    <source>
        <dbReference type="SAM" id="Coils"/>
    </source>
</evidence>
<dbReference type="Proteomes" id="UP000244722">
    <property type="component" value="Unassembled WGS sequence"/>
</dbReference>
<keyword evidence="3" id="KW-1185">Reference proteome</keyword>